<keyword evidence="2" id="KW-1185">Reference proteome</keyword>
<protein>
    <submittedName>
        <fullName evidence="1">Uncharacterized protein</fullName>
    </submittedName>
</protein>
<accession>A0A0B0PWU7</accession>
<organism evidence="1 2">
    <name type="scientific">Gossypium arboreum</name>
    <name type="common">Tree cotton</name>
    <name type="synonym">Gossypium nanking</name>
    <dbReference type="NCBI Taxonomy" id="29729"/>
    <lineage>
        <taxon>Eukaryota</taxon>
        <taxon>Viridiplantae</taxon>
        <taxon>Streptophyta</taxon>
        <taxon>Embryophyta</taxon>
        <taxon>Tracheophyta</taxon>
        <taxon>Spermatophyta</taxon>
        <taxon>Magnoliopsida</taxon>
        <taxon>eudicotyledons</taxon>
        <taxon>Gunneridae</taxon>
        <taxon>Pentapetalae</taxon>
        <taxon>rosids</taxon>
        <taxon>malvids</taxon>
        <taxon>Malvales</taxon>
        <taxon>Malvaceae</taxon>
        <taxon>Malvoideae</taxon>
        <taxon>Gossypium</taxon>
    </lineage>
</organism>
<gene>
    <name evidence="1" type="ORF">F383_16153</name>
</gene>
<dbReference type="AlphaFoldDB" id="A0A0B0PWU7"/>
<dbReference type="Proteomes" id="UP000032142">
    <property type="component" value="Unassembled WGS sequence"/>
</dbReference>
<reference evidence="2" key="1">
    <citation type="submission" date="2014-09" db="EMBL/GenBank/DDBJ databases">
        <authorList>
            <person name="Mudge J."/>
            <person name="Ramaraj T."/>
            <person name="Lindquist I.E."/>
            <person name="Bharti A.K."/>
            <person name="Sundararajan A."/>
            <person name="Cameron C.T."/>
            <person name="Woodward J.E."/>
            <person name="May G.D."/>
            <person name="Brubaker C."/>
            <person name="Broadhvest J."/>
            <person name="Wilkins T.A."/>
        </authorList>
    </citation>
    <scope>NUCLEOTIDE SEQUENCE</scope>
    <source>
        <strain evidence="2">cv. AKA8401</strain>
    </source>
</reference>
<proteinExistence type="predicted"/>
<evidence type="ECO:0000313" key="2">
    <source>
        <dbReference type="Proteomes" id="UP000032142"/>
    </source>
</evidence>
<name>A0A0B0PWU7_GOSAR</name>
<sequence length="20" mass="2302">MHQPRDMQASVKLVWDMASA</sequence>
<evidence type="ECO:0000313" key="1">
    <source>
        <dbReference type="EMBL" id="KHG28919.1"/>
    </source>
</evidence>
<dbReference type="EMBL" id="KN447034">
    <property type="protein sequence ID" value="KHG28919.1"/>
    <property type="molecule type" value="Genomic_DNA"/>
</dbReference>